<feature type="short sequence motif" description="DGA/G" evidence="4">
    <location>
        <begin position="184"/>
        <end position="186"/>
    </location>
</feature>
<dbReference type="EMBL" id="LMWX01000026">
    <property type="protein sequence ID" value="KUN83713.1"/>
    <property type="molecule type" value="Genomic_DNA"/>
</dbReference>
<evidence type="ECO:0000313" key="6">
    <source>
        <dbReference type="EMBL" id="KUN83713.1"/>
    </source>
</evidence>
<name>A0A117RCV9_9ACTN</name>
<dbReference type="AlphaFoldDB" id="A0A117RCV9"/>
<feature type="active site" description="Proton acceptor" evidence="4">
    <location>
        <position position="184"/>
    </location>
</feature>
<evidence type="ECO:0000256" key="4">
    <source>
        <dbReference type="PROSITE-ProRule" id="PRU01161"/>
    </source>
</evidence>
<keyword evidence="2 4" id="KW-0442">Lipid degradation</keyword>
<dbReference type="InterPro" id="IPR002641">
    <property type="entry name" value="PNPLA_dom"/>
</dbReference>
<dbReference type="OrthoDB" id="2339873at2"/>
<organism evidence="6 7">
    <name type="scientific">Streptomyces bungoensis</name>
    <dbReference type="NCBI Taxonomy" id="285568"/>
    <lineage>
        <taxon>Bacteria</taxon>
        <taxon>Bacillati</taxon>
        <taxon>Actinomycetota</taxon>
        <taxon>Actinomycetes</taxon>
        <taxon>Kitasatosporales</taxon>
        <taxon>Streptomycetaceae</taxon>
        <taxon>Streptomyces</taxon>
    </lineage>
</organism>
<dbReference type="SUPFAM" id="SSF52151">
    <property type="entry name" value="FabD/lysophospholipase-like"/>
    <property type="match status" value="1"/>
</dbReference>
<feature type="domain" description="PNPLA" evidence="5">
    <location>
        <begin position="7"/>
        <end position="197"/>
    </location>
</feature>
<protein>
    <recommendedName>
        <fullName evidence="5">PNPLA domain-containing protein</fullName>
    </recommendedName>
</protein>
<feature type="short sequence motif" description="GXSXG" evidence="4">
    <location>
        <begin position="41"/>
        <end position="45"/>
    </location>
</feature>
<dbReference type="GO" id="GO:0016787">
    <property type="term" value="F:hydrolase activity"/>
    <property type="evidence" value="ECO:0007669"/>
    <property type="project" value="UniProtKB-UniRule"/>
</dbReference>
<evidence type="ECO:0000256" key="2">
    <source>
        <dbReference type="ARBA" id="ARBA00022963"/>
    </source>
</evidence>
<dbReference type="Gene3D" id="3.40.1090.10">
    <property type="entry name" value="Cytosolic phospholipase A2 catalytic domain"/>
    <property type="match status" value="2"/>
</dbReference>
<reference evidence="6 7" key="1">
    <citation type="submission" date="2015-10" db="EMBL/GenBank/DDBJ databases">
        <title>Draft genome sequence of Streptomyces bungoensis DSM 41781, type strain for the species Streptomyces bungoensis.</title>
        <authorList>
            <person name="Ruckert C."/>
            <person name="Winkler A."/>
            <person name="Kalinowski J."/>
            <person name="Kampfer P."/>
            <person name="Glaeser S."/>
        </authorList>
    </citation>
    <scope>NUCLEOTIDE SEQUENCE [LARGE SCALE GENOMIC DNA]</scope>
    <source>
        <strain evidence="6 7">DSM 41781</strain>
    </source>
</reference>
<evidence type="ECO:0000313" key="7">
    <source>
        <dbReference type="Proteomes" id="UP000053024"/>
    </source>
</evidence>
<proteinExistence type="predicted"/>
<dbReference type="GO" id="GO:0016042">
    <property type="term" value="P:lipid catabolic process"/>
    <property type="evidence" value="ECO:0007669"/>
    <property type="project" value="UniProtKB-UniRule"/>
</dbReference>
<sequence>MPGTALVLGGGGPVGGAWLAGVLAGLTEAGIDLGSADVVIGTSAGAVFGSRLRSGVPAAELYERQLSGADAVRLPVTARQTARFLWAALGSRDPQRSVERLARAALHTRTGPESEVFDTVGALLGDVRGWPERELRIAAVDARSGRTEVFDARSGATLLEAVAASCAVPVVWPPVTVAGRRWMDGGSRSTANLQLARGYSRVLAVVPVPRAVGPHPSASRQAAELSGAGARVALLAPDRAARRAMGRNLADDTRRPAAARAGRAQARALAPSVAEVWQG</sequence>
<dbReference type="PROSITE" id="PS51635">
    <property type="entry name" value="PNPLA"/>
    <property type="match status" value="1"/>
</dbReference>
<dbReference type="InterPro" id="IPR050301">
    <property type="entry name" value="NTE"/>
</dbReference>
<keyword evidence="7" id="KW-1185">Reference proteome</keyword>
<evidence type="ECO:0000256" key="3">
    <source>
        <dbReference type="ARBA" id="ARBA00023098"/>
    </source>
</evidence>
<dbReference type="Pfam" id="PF01734">
    <property type="entry name" value="Patatin"/>
    <property type="match status" value="1"/>
</dbReference>
<keyword evidence="3 4" id="KW-0443">Lipid metabolism</keyword>
<comment type="caution">
    <text evidence="4">Lacks conserved residue(s) required for the propagation of feature annotation.</text>
</comment>
<dbReference type="PANTHER" id="PTHR14226">
    <property type="entry name" value="NEUROPATHY TARGET ESTERASE/SWISS CHEESE D.MELANOGASTER"/>
    <property type="match status" value="1"/>
</dbReference>
<feature type="active site" description="Nucleophile" evidence="4">
    <location>
        <position position="43"/>
    </location>
</feature>
<keyword evidence="1 4" id="KW-0378">Hydrolase</keyword>
<dbReference type="InterPro" id="IPR016035">
    <property type="entry name" value="Acyl_Trfase/lysoPLipase"/>
</dbReference>
<dbReference type="PANTHER" id="PTHR14226:SF57">
    <property type="entry name" value="BLR7027 PROTEIN"/>
    <property type="match status" value="1"/>
</dbReference>
<dbReference type="Proteomes" id="UP000053024">
    <property type="component" value="Unassembled WGS sequence"/>
</dbReference>
<dbReference type="STRING" id="285568.AQJ66_17990"/>
<evidence type="ECO:0000256" key="1">
    <source>
        <dbReference type="ARBA" id="ARBA00022801"/>
    </source>
</evidence>
<evidence type="ECO:0000259" key="5">
    <source>
        <dbReference type="PROSITE" id="PS51635"/>
    </source>
</evidence>
<accession>A0A117RCV9</accession>
<gene>
    <name evidence="6" type="ORF">AQJ66_17990</name>
</gene>
<dbReference type="RefSeq" id="WP_061922728.1">
    <property type="nucleotide sequence ID" value="NZ_KQ948858.1"/>
</dbReference>
<comment type="caution">
    <text evidence="6">The sequence shown here is derived from an EMBL/GenBank/DDBJ whole genome shotgun (WGS) entry which is preliminary data.</text>
</comment>